<proteinExistence type="predicted"/>
<gene>
    <name evidence="1" type="ORF">SDC9_96642</name>
</gene>
<sequence>MIRERFGVCCEVKKLSFAHTDCVDVQYAEYAFGQRTCFVKYHDVIRFGQRFQIVTPLDEYSAPRRAAHPAEKRQRHRYDKRAWARHDQERQRAVYPGIERFPAGYKRRHERQQHCETHHDRRIPAGKRRDEILLRRLFRCRLFHKLKYAADG</sequence>
<protein>
    <submittedName>
        <fullName evidence="1">Uncharacterized protein</fullName>
    </submittedName>
</protein>
<organism evidence="1">
    <name type="scientific">bioreactor metagenome</name>
    <dbReference type="NCBI Taxonomy" id="1076179"/>
    <lineage>
        <taxon>unclassified sequences</taxon>
        <taxon>metagenomes</taxon>
        <taxon>ecological metagenomes</taxon>
    </lineage>
</organism>
<reference evidence="1" key="1">
    <citation type="submission" date="2019-08" db="EMBL/GenBank/DDBJ databases">
        <authorList>
            <person name="Kucharzyk K."/>
            <person name="Murdoch R.W."/>
            <person name="Higgins S."/>
            <person name="Loffler F."/>
        </authorList>
    </citation>
    <scope>NUCLEOTIDE SEQUENCE</scope>
</reference>
<evidence type="ECO:0000313" key="1">
    <source>
        <dbReference type="EMBL" id="MPM49908.1"/>
    </source>
</evidence>
<dbReference type="AlphaFoldDB" id="A0A645AB36"/>
<name>A0A645AB36_9ZZZZ</name>
<dbReference type="EMBL" id="VSSQ01012723">
    <property type="protein sequence ID" value="MPM49908.1"/>
    <property type="molecule type" value="Genomic_DNA"/>
</dbReference>
<dbReference type="AntiFam" id="ANF00076">
    <property type="entry name" value="Shadow ORF (opposite copA)"/>
</dbReference>
<accession>A0A645AB36</accession>
<comment type="caution">
    <text evidence="1">The sequence shown here is derived from an EMBL/GenBank/DDBJ whole genome shotgun (WGS) entry which is preliminary data.</text>
</comment>